<organism evidence="1 2">
    <name type="scientific">Romanomermis culicivorax</name>
    <name type="common">Nematode worm</name>
    <dbReference type="NCBI Taxonomy" id="13658"/>
    <lineage>
        <taxon>Eukaryota</taxon>
        <taxon>Metazoa</taxon>
        <taxon>Ecdysozoa</taxon>
        <taxon>Nematoda</taxon>
        <taxon>Enoplea</taxon>
        <taxon>Dorylaimia</taxon>
        <taxon>Mermithida</taxon>
        <taxon>Mermithoidea</taxon>
        <taxon>Mermithidae</taxon>
        <taxon>Romanomermis</taxon>
    </lineage>
</organism>
<dbReference type="Proteomes" id="UP000887565">
    <property type="component" value="Unplaced"/>
</dbReference>
<accession>A0A915KLH9</accession>
<evidence type="ECO:0000313" key="2">
    <source>
        <dbReference type="WBParaSite" id="nRc.2.0.1.t39626-RA"/>
    </source>
</evidence>
<evidence type="ECO:0000313" key="1">
    <source>
        <dbReference type="Proteomes" id="UP000887565"/>
    </source>
</evidence>
<dbReference type="WBParaSite" id="nRc.2.0.1.t39626-RA">
    <property type="protein sequence ID" value="nRc.2.0.1.t39626-RA"/>
    <property type="gene ID" value="nRc.2.0.1.g39626"/>
</dbReference>
<keyword evidence="1" id="KW-1185">Reference proteome</keyword>
<dbReference type="AlphaFoldDB" id="A0A915KLH9"/>
<reference evidence="2" key="1">
    <citation type="submission" date="2022-11" db="UniProtKB">
        <authorList>
            <consortium name="WormBaseParasite"/>
        </authorList>
    </citation>
    <scope>IDENTIFICATION</scope>
</reference>
<name>A0A915KLH9_ROMCU</name>
<proteinExistence type="predicted"/>
<protein>
    <submittedName>
        <fullName evidence="2">Uncharacterized protein</fullName>
    </submittedName>
</protein>
<sequence length="126" mass="14289">MTVLNRFIGYLANRHDNPNCQQLCIGMNNNEPFSKILAYKHCLYSGAWAVVRIKRENNTVCVTTALMGGALVIFNDYKVCQNIAHQLPLDLLCDQLHDLASPLPHDLARHLPVDLSRHLAQRWPTV</sequence>